<dbReference type="PROSITE" id="PS51505">
    <property type="entry name" value="SCA7"/>
    <property type="match status" value="1"/>
</dbReference>
<organism evidence="3 4">
    <name type="scientific">Trichogramma kaykai</name>
    <dbReference type="NCBI Taxonomy" id="54128"/>
    <lineage>
        <taxon>Eukaryota</taxon>
        <taxon>Metazoa</taxon>
        <taxon>Ecdysozoa</taxon>
        <taxon>Arthropoda</taxon>
        <taxon>Hexapoda</taxon>
        <taxon>Insecta</taxon>
        <taxon>Pterygota</taxon>
        <taxon>Neoptera</taxon>
        <taxon>Endopterygota</taxon>
        <taxon>Hymenoptera</taxon>
        <taxon>Apocrita</taxon>
        <taxon>Proctotrupomorpha</taxon>
        <taxon>Chalcidoidea</taxon>
        <taxon>Trichogrammatidae</taxon>
        <taxon>Trichogramma</taxon>
    </lineage>
</organism>
<protein>
    <recommendedName>
        <fullName evidence="2">SCA7 domain-containing protein</fullName>
    </recommendedName>
</protein>
<evidence type="ECO:0000313" key="3">
    <source>
        <dbReference type="EMBL" id="KAL3385975.1"/>
    </source>
</evidence>
<proteinExistence type="predicted"/>
<dbReference type="InterPro" id="IPR013243">
    <property type="entry name" value="SCA7_dom"/>
</dbReference>
<dbReference type="Pfam" id="PF08313">
    <property type="entry name" value="SCA7"/>
    <property type="match status" value="1"/>
</dbReference>
<gene>
    <name evidence="3" type="ORF">TKK_018493</name>
</gene>
<evidence type="ECO:0000259" key="2">
    <source>
        <dbReference type="PROSITE" id="PS51505"/>
    </source>
</evidence>
<sequence>MSDRNSPSFFHGQPWSSWIETIGRDKPLSKHLKKNVLGDEEEVDNEASNKVMRLSREDVDLYGFCPETDPFYAVICEYCQSIVKPQAFKHHIATKHSDKSIKTSQNINNAKQLTKLPICKVSKLKTKQLKELTSNKNQAVAVKQQNTEQLAVSLTKSPQSPHASDSNTNTIKQNTSTSFQTPTSQVKTSTKRKKPKADRSLLKDREYDPDRHCGVWNDESQKPCTRSLTCKAHTVSLRRTVPGRSKTFDILLAEHRASKEPTATKLAAKLVSMKTTTNLSPVENVKLTSTNQVITSGTLASAVSATSNNETTESPNSPPVLSLPDSYALPQAVDLLYRCLAPHGSNKNVKLEDQLENDLEQKNLQNTVCKTEVDNSTVKIESLSLPQISVVLPSLTSMKTSNLMPQYATGSTNRGSANDINQQLLNSTRMQAKYTSDNKVKLEIDNKSAAKYSSLLINNRMDNHENRHSKLSYYTSDGEVLYEQESSKKIITNGGRKLSLHHPYHQNRIVRLKHDMSEFSQLKCLEVATSPIVTTKITNFENVTWQKQHPQPMAVSRWLKISSKKYNFNIH</sequence>
<feature type="domain" description="SCA7" evidence="2">
    <location>
        <begin position="200"/>
        <end position="267"/>
    </location>
</feature>
<feature type="compositionally biased region" description="Polar residues" evidence="1">
    <location>
        <begin position="150"/>
        <end position="188"/>
    </location>
</feature>
<evidence type="ECO:0000313" key="4">
    <source>
        <dbReference type="Proteomes" id="UP001627154"/>
    </source>
</evidence>
<accession>A0ABD2VZ04</accession>
<dbReference type="AlphaFoldDB" id="A0ABD2VZ04"/>
<dbReference type="PANTHER" id="PTHR15117">
    <property type="entry name" value="ATAXIN 7 RELATED"/>
    <property type="match status" value="1"/>
</dbReference>
<dbReference type="EMBL" id="JBJJXI010000149">
    <property type="protein sequence ID" value="KAL3385975.1"/>
    <property type="molecule type" value="Genomic_DNA"/>
</dbReference>
<reference evidence="3 4" key="1">
    <citation type="journal article" date="2024" name="bioRxiv">
        <title>A reference genome for Trichogramma kaykai: A tiny desert-dwelling parasitoid wasp with competing sex-ratio distorters.</title>
        <authorList>
            <person name="Culotta J."/>
            <person name="Lindsey A.R."/>
        </authorList>
    </citation>
    <scope>NUCLEOTIDE SEQUENCE [LARGE SCALE GENOMIC DNA]</scope>
    <source>
        <strain evidence="3 4">KSX58</strain>
    </source>
</reference>
<name>A0ABD2VZ04_9HYME</name>
<dbReference type="PANTHER" id="PTHR15117:SF24">
    <property type="entry name" value="SCA7 DOMAIN-CONTAINING PROTEIN"/>
    <property type="match status" value="1"/>
</dbReference>
<evidence type="ECO:0000256" key="1">
    <source>
        <dbReference type="SAM" id="MobiDB-lite"/>
    </source>
</evidence>
<dbReference type="InterPro" id="IPR052237">
    <property type="entry name" value="Ataxin-7-like_regulator"/>
</dbReference>
<comment type="caution">
    <text evidence="3">The sequence shown here is derived from an EMBL/GenBank/DDBJ whole genome shotgun (WGS) entry which is preliminary data.</text>
</comment>
<keyword evidence="4" id="KW-1185">Reference proteome</keyword>
<feature type="region of interest" description="Disordered" evidence="1">
    <location>
        <begin position="150"/>
        <end position="205"/>
    </location>
</feature>
<dbReference type="Gene3D" id="6.10.140.1270">
    <property type="match status" value="1"/>
</dbReference>
<dbReference type="Proteomes" id="UP001627154">
    <property type="component" value="Unassembled WGS sequence"/>
</dbReference>